<organism evidence="1 2">
    <name type="scientific">Alishewanella maricola</name>
    <dbReference type="NCBI Taxonomy" id="2795740"/>
    <lineage>
        <taxon>Bacteria</taxon>
        <taxon>Pseudomonadati</taxon>
        <taxon>Pseudomonadota</taxon>
        <taxon>Gammaproteobacteria</taxon>
        <taxon>Alteromonadales</taxon>
        <taxon>Alteromonadaceae</taxon>
        <taxon>Alishewanella</taxon>
    </lineage>
</organism>
<dbReference type="EMBL" id="JAEINI020000002">
    <property type="protein sequence ID" value="MCB5226049.1"/>
    <property type="molecule type" value="Genomic_DNA"/>
</dbReference>
<dbReference type="InterPro" id="IPR023373">
    <property type="entry name" value="YmcC_sf"/>
</dbReference>
<proteinExistence type="predicted"/>
<reference evidence="1 2" key="1">
    <citation type="submission" date="2021-10" db="EMBL/GenBank/DDBJ databases">
        <title>Alishewanella koreense sp. nov. isolated from seawater of southwestern coast in South Korea and the proposal for the reclassification of Rheinheimera perlucida and Rheinheimera tuosuensis as Arsukibacterium perlucida and Arsukibacterium tuosuensis.</title>
        <authorList>
            <person name="Kim K.H."/>
            <person name="Ruan W."/>
            <person name="Kim K.R."/>
            <person name="Baek J.H."/>
            <person name="Jeon C.O."/>
        </authorList>
    </citation>
    <scope>NUCLEOTIDE SEQUENCE [LARGE SCALE GENOMIC DNA]</scope>
    <source>
        <strain evidence="1 2">16-MA</strain>
    </source>
</reference>
<dbReference type="SUPFAM" id="SSF159270">
    <property type="entry name" value="YmcC-like"/>
    <property type="match status" value="1"/>
</dbReference>
<dbReference type="Pfam" id="PF11102">
    <property type="entry name" value="YjbF"/>
    <property type="match status" value="1"/>
</dbReference>
<evidence type="ECO:0000313" key="2">
    <source>
        <dbReference type="Proteomes" id="UP000633814"/>
    </source>
</evidence>
<dbReference type="RefSeq" id="WP_226750139.1">
    <property type="nucleotide sequence ID" value="NZ_JAEINI020000002.1"/>
</dbReference>
<keyword evidence="2" id="KW-1185">Reference proteome</keyword>
<accession>A0ABS8C146</accession>
<dbReference type="InterPro" id="IPR021308">
    <property type="entry name" value="GfcB"/>
</dbReference>
<evidence type="ECO:0000313" key="1">
    <source>
        <dbReference type="EMBL" id="MCB5226049.1"/>
    </source>
</evidence>
<gene>
    <name evidence="1" type="ORF">JAO78_004400</name>
</gene>
<protein>
    <submittedName>
        <fullName evidence="1">YjbF family lipoprotein</fullName>
    </submittedName>
</protein>
<name>A0ABS8C146_9ALTE</name>
<dbReference type="Gene3D" id="2.40.360.10">
    <property type="entry name" value="YmcC-like"/>
    <property type="match status" value="1"/>
</dbReference>
<comment type="caution">
    <text evidence="1">The sequence shown here is derived from an EMBL/GenBank/DDBJ whole genome shotgun (WGS) entry which is preliminary data.</text>
</comment>
<dbReference type="PROSITE" id="PS51257">
    <property type="entry name" value="PROKAR_LIPOPROTEIN"/>
    <property type="match status" value="1"/>
</dbReference>
<dbReference type="Proteomes" id="UP000633814">
    <property type="component" value="Unassembled WGS sequence"/>
</dbReference>
<sequence>MVLYKNLLVMCAIVFLTACSGTYRTYVEMFELALKPKPDAVLSFSELTSDNPDYLYAKLGDQPRSVMGLLFIEQDQFKWTSANQVILVTEQGRVVRTAGLENDLVYTSNTIADPVKTGAFANTSWGRMLDWEAGEYGYVVKSNFTVTENQFLTFFGQKVKVRKVVETLNYDNPSVYWRFDGVWQNVFWFDQASGKLLQSHQQLAPGMQPLELVFISEVARQLRKSGAQIAGDAI</sequence>
<keyword evidence="1" id="KW-0449">Lipoprotein</keyword>